<dbReference type="OrthoDB" id="581894at2"/>
<feature type="chain" id="PRO_5036059101" evidence="1">
    <location>
        <begin position="21"/>
        <end position="268"/>
    </location>
</feature>
<dbReference type="Proteomes" id="UP000251571">
    <property type="component" value="Unassembled WGS sequence"/>
</dbReference>
<evidence type="ECO:0000313" key="4">
    <source>
        <dbReference type="Proteomes" id="UP000245839"/>
    </source>
</evidence>
<dbReference type="EMBL" id="QGDJ01000009">
    <property type="protein sequence ID" value="PWJ16135.1"/>
    <property type="molecule type" value="Genomic_DNA"/>
</dbReference>
<keyword evidence="4" id="KW-1185">Reference proteome</keyword>
<keyword evidence="1" id="KW-0732">Signal</keyword>
<dbReference type="RefSeq" id="WP_109565352.1">
    <property type="nucleotide sequence ID" value="NZ_QGDJ01000009.1"/>
</dbReference>
<evidence type="ECO:0000256" key="1">
    <source>
        <dbReference type="SAM" id="SignalP"/>
    </source>
</evidence>
<proteinExistence type="predicted"/>
<reference evidence="3 5" key="1">
    <citation type="submission" date="2016-10" db="EMBL/GenBank/DDBJ databases">
        <authorList>
            <person name="Cai Z."/>
        </authorList>
    </citation>
    <scope>NUCLEOTIDE SEQUENCE [LARGE SCALE GENOMIC DNA]</scope>
    <source>
        <strain evidence="3 5">DSM 25227</strain>
    </source>
</reference>
<evidence type="ECO:0000313" key="3">
    <source>
        <dbReference type="EMBL" id="SSA49012.1"/>
    </source>
</evidence>
<evidence type="ECO:0000313" key="2">
    <source>
        <dbReference type="EMBL" id="PWJ16135.1"/>
    </source>
</evidence>
<feature type="signal peptide" evidence="1">
    <location>
        <begin position="1"/>
        <end position="20"/>
    </location>
</feature>
<sequence>MSILSKTALALCICASPLQAHEFWIDANDYTVPEGGTVVATFRNGENLVGSALSYIPGRSNRFEMVVDGEVRPIPSRMGDNPAISVEGLDAGLVTLLHETREQTVTYREWEKWVSFTDHKDFAWSQQAHLDRGLPQEGFREAYLRFAKALVAVGEGAGQDVPRGLRTEIVLGANPYTDDLSDGLPVQVLLEGAPKANAQIEMFERDPSGAVEVTLHRADEEGRATLPVAPGHDYLLDSVTLVPQEPEGERDPVWLSLWAALTFAVPQG</sequence>
<organism evidence="3 5">
    <name type="scientific">Jannaschia seohaensis</name>
    <dbReference type="NCBI Taxonomy" id="475081"/>
    <lineage>
        <taxon>Bacteria</taxon>
        <taxon>Pseudomonadati</taxon>
        <taxon>Pseudomonadota</taxon>
        <taxon>Alphaproteobacteria</taxon>
        <taxon>Rhodobacterales</taxon>
        <taxon>Roseobacteraceae</taxon>
        <taxon>Jannaschia</taxon>
    </lineage>
</organism>
<reference evidence="2 4" key="2">
    <citation type="submission" date="2018-03" db="EMBL/GenBank/DDBJ databases">
        <title>Genomic Encyclopedia of Archaeal and Bacterial Type Strains, Phase II (KMG-II): from individual species to whole genera.</title>
        <authorList>
            <person name="Goeker M."/>
        </authorList>
    </citation>
    <scope>NUCLEOTIDE SEQUENCE [LARGE SCALE GENOMIC DNA]</scope>
    <source>
        <strain evidence="2 4">DSM 25227</strain>
    </source>
</reference>
<dbReference type="EMBL" id="UETC01000009">
    <property type="protein sequence ID" value="SSA49012.1"/>
    <property type="molecule type" value="Genomic_DNA"/>
</dbReference>
<dbReference type="InterPro" id="IPR019613">
    <property type="entry name" value="DUF4198"/>
</dbReference>
<dbReference type="Proteomes" id="UP000245839">
    <property type="component" value="Unassembled WGS sequence"/>
</dbReference>
<dbReference type="AlphaFoldDB" id="A0A2Y9C232"/>
<accession>A0A2Y9C232</accession>
<dbReference type="Pfam" id="PF10670">
    <property type="entry name" value="DUF4198"/>
    <property type="match status" value="1"/>
</dbReference>
<name>A0A2Y9C232_9RHOB</name>
<evidence type="ECO:0000313" key="5">
    <source>
        <dbReference type="Proteomes" id="UP000251571"/>
    </source>
</evidence>
<protein>
    <submittedName>
        <fullName evidence="2">Uncharacterized protein DUF4198</fullName>
    </submittedName>
</protein>
<gene>
    <name evidence="2" type="ORF">BCF38_10919</name>
    <name evidence="3" type="ORF">SAMN05421539_10919</name>
</gene>